<name>M4QRS4_9CAUD</name>
<reference evidence="1 2" key="1">
    <citation type="submission" date="2010-10" db="EMBL/GenBank/DDBJ databases">
        <title>The Genome Sequence of Synechococcus phage S-SKS1.</title>
        <authorList>
            <consortium name="The Broad Institute Genome Sequencing Platform"/>
            <person name="Henn M.R."/>
            <person name="Clokie M."/>
            <person name="Levin J."/>
            <person name="Malboeuf C."/>
            <person name="Casali M."/>
            <person name="Russ C."/>
            <person name="Lennon N."/>
            <person name="Chapman S.B."/>
            <person name="Erlich R."/>
            <person name="Young S.K."/>
            <person name="Yandava C."/>
            <person name="Zeng Q."/>
            <person name="Alvarado L."/>
            <person name="Anderson S."/>
            <person name="Berlin A."/>
            <person name="Chen Z."/>
            <person name="Freedman E."/>
            <person name="Gellesch M."/>
            <person name="Goldberg J."/>
            <person name="Green L."/>
            <person name="Griggs A."/>
            <person name="Gujja S."/>
            <person name="Heilman E.R."/>
            <person name="Heiman D."/>
            <person name="Hollinger A."/>
            <person name="Howarth C."/>
            <person name="Larson L."/>
            <person name="Mehta T."/>
            <person name="Pearson M."/>
            <person name="Roberts A."/>
            <person name="Ryan E."/>
            <person name="Saif S."/>
            <person name="Shea T."/>
            <person name="Shenoy N."/>
            <person name="Sisk P."/>
            <person name="Stolte C."/>
            <person name="Sykes S."/>
            <person name="White J."/>
            <person name="Haas B."/>
            <person name="Nusbaum C."/>
            <person name="Birren B."/>
        </authorList>
    </citation>
    <scope>NUCLEOTIDE SEQUENCE [LARGE SCALE GENOMIC DNA]</scope>
</reference>
<dbReference type="OrthoDB" id="19574at10239"/>
<sequence>MKHYKFCFDLDGTLCYIRKEGEHYSDVKPIPGAIETLQKLKEEGHYIIIMTARNMVTHNNNLGKIIANQSPIVVEWLDRHGIPYDELHFGKPVADFYVDDKAVRLENWKTFNETLKQL</sequence>
<dbReference type="EMBL" id="HQ633071">
    <property type="protein sequence ID" value="AGH31553.1"/>
    <property type="molecule type" value="Genomic_DNA"/>
</dbReference>
<keyword evidence="2" id="KW-1185">Reference proteome</keyword>
<dbReference type="GO" id="GO:0009264">
    <property type="term" value="P:deoxyribonucleotide catabolic process"/>
    <property type="evidence" value="ECO:0007669"/>
    <property type="project" value="InterPro"/>
</dbReference>
<evidence type="ECO:0000313" key="1">
    <source>
        <dbReference type="EMBL" id="AGH31553.1"/>
    </source>
</evidence>
<protein>
    <recommendedName>
        <fullName evidence="3">Capsule biosynthesis phosphatase</fullName>
    </recommendedName>
</protein>
<evidence type="ECO:0000313" key="2">
    <source>
        <dbReference type="Proteomes" id="UP000201252"/>
    </source>
</evidence>
<dbReference type="Gene3D" id="3.40.50.1000">
    <property type="entry name" value="HAD superfamily/HAD-like"/>
    <property type="match status" value="1"/>
</dbReference>
<dbReference type="SUPFAM" id="SSF56784">
    <property type="entry name" value="HAD-like"/>
    <property type="match status" value="1"/>
</dbReference>
<dbReference type="InterPro" id="IPR023214">
    <property type="entry name" value="HAD_sf"/>
</dbReference>
<gene>
    <name evidence="1" type="ORF">SWZG_00040</name>
</gene>
<dbReference type="InterPro" id="IPR010708">
    <property type="entry name" value="5'(3')-deoxyribonucleotidase"/>
</dbReference>
<dbReference type="Proteomes" id="UP000201252">
    <property type="component" value="Segment"/>
</dbReference>
<organism evidence="1 2">
    <name type="scientific">Synechococcus phage S-SKS1</name>
    <dbReference type="NCBI Taxonomy" id="754042"/>
    <lineage>
        <taxon>Viruses</taxon>
        <taxon>Duplodnaviria</taxon>
        <taxon>Heunggongvirae</taxon>
        <taxon>Uroviricota</taxon>
        <taxon>Caudoviricetes</taxon>
        <taxon>Llyrvirus</taxon>
        <taxon>Llyrvirus SSKS1</taxon>
    </lineage>
</organism>
<dbReference type="KEGG" id="vg:15010941"/>
<dbReference type="InterPro" id="IPR036412">
    <property type="entry name" value="HAD-like_sf"/>
</dbReference>
<proteinExistence type="predicted"/>
<dbReference type="RefSeq" id="YP_007674405.1">
    <property type="nucleotide sequence ID" value="NC_020851.1"/>
</dbReference>
<dbReference type="GO" id="GO:0008253">
    <property type="term" value="F:5'-nucleotidase activity"/>
    <property type="evidence" value="ECO:0007669"/>
    <property type="project" value="InterPro"/>
</dbReference>
<dbReference type="Pfam" id="PF06941">
    <property type="entry name" value="NT5C"/>
    <property type="match status" value="1"/>
</dbReference>
<accession>M4QRS4</accession>
<evidence type="ECO:0008006" key="3">
    <source>
        <dbReference type="Google" id="ProtNLM"/>
    </source>
</evidence>
<dbReference type="GeneID" id="15010941"/>